<gene>
    <name evidence="1" type="ORF">LIER_25514</name>
</gene>
<protein>
    <submittedName>
        <fullName evidence="1">Uncharacterized protein</fullName>
    </submittedName>
</protein>
<organism evidence="1 2">
    <name type="scientific">Lithospermum erythrorhizon</name>
    <name type="common">Purple gromwell</name>
    <name type="synonym">Lithospermum officinale var. erythrorhizon</name>
    <dbReference type="NCBI Taxonomy" id="34254"/>
    <lineage>
        <taxon>Eukaryota</taxon>
        <taxon>Viridiplantae</taxon>
        <taxon>Streptophyta</taxon>
        <taxon>Embryophyta</taxon>
        <taxon>Tracheophyta</taxon>
        <taxon>Spermatophyta</taxon>
        <taxon>Magnoliopsida</taxon>
        <taxon>eudicotyledons</taxon>
        <taxon>Gunneridae</taxon>
        <taxon>Pentapetalae</taxon>
        <taxon>asterids</taxon>
        <taxon>lamiids</taxon>
        <taxon>Boraginales</taxon>
        <taxon>Boraginaceae</taxon>
        <taxon>Boraginoideae</taxon>
        <taxon>Lithospermeae</taxon>
        <taxon>Lithospermum</taxon>
    </lineage>
</organism>
<accession>A0AAV3R8S0</accession>
<sequence>MLHNRVVVRKFMNNVVGDGKIISFSYDSWNKLGVLADQLTSGARALIRVLDNASVVDNINVGRWPTGKRLTVEVHFFLQDFPQLNDVQDRVACNGCGNKVKAANI</sequence>
<dbReference type="AlphaFoldDB" id="A0AAV3R8S0"/>
<comment type="caution">
    <text evidence="1">The sequence shown here is derived from an EMBL/GenBank/DDBJ whole genome shotgun (WGS) entry which is preliminary data.</text>
</comment>
<proteinExistence type="predicted"/>
<evidence type="ECO:0000313" key="2">
    <source>
        <dbReference type="Proteomes" id="UP001454036"/>
    </source>
</evidence>
<name>A0AAV3R8S0_LITER</name>
<dbReference type="Proteomes" id="UP001454036">
    <property type="component" value="Unassembled WGS sequence"/>
</dbReference>
<reference evidence="1 2" key="1">
    <citation type="submission" date="2024-01" db="EMBL/GenBank/DDBJ databases">
        <title>The complete chloroplast genome sequence of Lithospermum erythrorhizon: insights into the phylogenetic relationship among Boraginaceae species and the maternal lineages of purple gromwells.</title>
        <authorList>
            <person name="Okada T."/>
            <person name="Watanabe K."/>
        </authorList>
    </citation>
    <scope>NUCLEOTIDE SEQUENCE [LARGE SCALE GENOMIC DNA]</scope>
</reference>
<keyword evidence="2" id="KW-1185">Reference proteome</keyword>
<evidence type="ECO:0000313" key="1">
    <source>
        <dbReference type="EMBL" id="GAA0171500.1"/>
    </source>
</evidence>
<dbReference type="EMBL" id="BAABME010007696">
    <property type="protein sequence ID" value="GAA0171500.1"/>
    <property type="molecule type" value="Genomic_DNA"/>
</dbReference>